<dbReference type="AlphaFoldDB" id="A0A8H7PN17"/>
<organism evidence="1 2">
    <name type="scientific">Mortierella isabellina</name>
    <name type="common">Filamentous fungus</name>
    <name type="synonym">Umbelopsis isabellina</name>
    <dbReference type="NCBI Taxonomy" id="91625"/>
    <lineage>
        <taxon>Eukaryota</taxon>
        <taxon>Fungi</taxon>
        <taxon>Fungi incertae sedis</taxon>
        <taxon>Mucoromycota</taxon>
        <taxon>Mucoromycotina</taxon>
        <taxon>Umbelopsidomycetes</taxon>
        <taxon>Umbelopsidales</taxon>
        <taxon>Umbelopsidaceae</taxon>
        <taxon>Umbelopsis</taxon>
    </lineage>
</organism>
<dbReference type="EMBL" id="JAEPQZ010000009">
    <property type="protein sequence ID" value="KAG2176936.1"/>
    <property type="molecule type" value="Genomic_DNA"/>
</dbReference>
<accession>A0A8H7PN17</accession>
<reference evidence="1" key="1">
    <citation type="submission" date="2020-12" db="EMBL/GenBank/DDBJ databases">
        <title>Metabolic potential, ecology and presence of endohyphal bacteria is reflected in genomic diversity of Mucoromycotina.</title>
        <authorList>
            <person name="Muszewska A."/>
            <person name="Okrasinska A."/>
            <person name="Steczkiewicz K."/>
            <person name="Drgas O."/>
            <person name="Orlowska M."/>
            <person name="Perlinska-Lenart U."/>
            <person name="Aleksandrzak-Piekarczyk T."/>
            <person name="Szatraj K."/>
            <person name="Zielenkiewicz U."/>
            <person name="Pilsyk S."/>
            <person name="Malc E."/>
            <person name="Mieczkowski P."/>
            <person name="Kruszewska J.S."/>
            <person name="Biernat P."/>
            <person name="Pawlowska J."/>
        </authorList>
    </citation>
    <scope>NUCLEOTIDE SEQUENCE</scope>
    <source>
        <strain evidence="1">WA0000067209</strain>
    </source>
</reference>
<keyword evidence="2" id="KW-1185">Reference proteome</keyword>
<protein>
    <submittedName>
        <fullName evidence="1">Uncharacterized protein</fullName>
    </submittedName>
</protein>
<evidence type="ECO:0000313" key="1">
    <source>
        <dbReference type="EMBL" id="KAG2176936.1"/>
    </source>
</evidence>
<sequence length="124" mass="13567">MFPKLKWIMLQKNPEDFFLSLIFASSFPNVYHFCEKTLAGHSLKFARPISYSKHQGLDGDIYETLWYLTGELPDILLSVLASNSGMNDLSGLTSLLGGPDATTRLNGGADLSETLARVLGINAA</sequence>
<proteinExistence type="predicted"/>
<evidence type="ECO:0000313" key="2">
    <source>
        <dbReference type="Proteomes" id="UP000654370"/>
    </source>
</evidence>
<name>A0A8H7PN17_MORIS</name>
<comment type="caution">
    <text evidence="1">The sequence shown here is derived from an EMBL/GenBank/DDBJ whole genome shotgun (WGS) entry which is preliminary data.</text>
</comment>
<dbReference type="Proteomes" id="UP000654370">
    <property type="component" value="Unassembled WGS sequence"/>
</dbReference>
<gene>
    <name evidence="1" type="ORF">INT43_007590</name>
</gene>